<evidence type="ECO:0000313" key="1">
    <source>
        <dbReference type="EMBL" id="RRT63205.1"/>
    </source>
</evidence>
<gene>
    <name evidence="1" type="ORF">B296_00029891</name>
</gene>
<comment type="caution">
    <text evidence="1">The sequence shown here is derived from an EMBL/GenBank/DDBJ whole genome shotgun (WGS) entry which is preliminary data.</text>
</comment>
<evidence type="ECO:0000313" key="2">
    <source>
        <dbReference type="Proteomes" id="UP000287651"/>
    </source>
</evidence>
<sequence length="104" mass="12198">MRVRLPFRSLLSDLYFPTAAWRTELTYDRGSDMLTWQRRARILMRAERRTSSVWTRVGLERPATRRRTGGGAAVHHSHPWLSVHCIASRRLFFLAFSNLQLADQ</sequence>
<feature type="non-terminal residue" evidence="1">
    <location>
        <position position="104"/>
    </location>
</feature>
<accession>A0A426ZGV0</accession>
<organism evidence="1 2">
    <name type="scientific">Ensete ventricosum</name>
    <name type="common">Abyssinian banana</name>
    <name type="synonym">Musa ensete</name>
    <dbReference type="NCBI Taxonomy" id="4639"/>
    <lineage>
        <taxon>Eukaryota</taxon>
        <taxon>Viridiplantae</taxon>
        <taxon>Streptophyta</taxon>
        <taxon>Embryophyta</taxon>
        <taxon>Tracheophyta</taxon>
        <taxon>Spermatophyta</taxon>
        <taxon>Magnoliopsida</taxon>
        <taxon>Liliopsida</taxon>
        <taxon>Zingiberales</taxon>
        <taxon>Musaceae</taxon>
        <taxon>Ensete</taxon>
    </lineage>
</organism>
<name>A0A426ZGV0_ENSVE</name>
<reference evidence="1 2" key="1">
    <citation type="journal article" date="2014" name="Agronomy (Basel)">
        <title>A Draft Genome Sequence for Ensete ventricosum, the Drought-Tolerant Tree Against Hunger.</title>
        <authorList>
            <person name="Harrison J."/>
            <person name="Moore K.A."/>
            <person name="Paszkiewicz K."/>
            <person name="Jones T."/>
            <person name="Grant M."/>
            <person name="Ambacheew D."/>
            <person name="Muzemil S."/>
            <person name="Studholme D.J."/>
        </authorList>
    </citation>
    <scope>NUCLEOTIDE SEQUENCE [LARGE SCALE GENOMIC DNA]</scope>
</reference>
<dbReference type="EMBL" id="AMZH03006683">
    <property type="protein sequence ID" value="RRT63205.1"/>
    <property type="molecule type" value="Genomic_DNA"/>
</dbReference>
<proteinExistence type="predicted"/>
<dbReference type="AlphaFoldDB" id="A0A426ZGV0"/>
<dbReference type="Proteomes" id="UP000287651">
    <property type="component" value="Unassembled WGS sequence"/>
</dbReference>
<protein>
    <submittedName>
        <fullName evidence="1">Uncharacterized protein</fullName>
    </submittedName>
</protein>